<dbReference type="EMBL" id="ATGI01000038">
    <property type="protein sequence ID" value="EPF70078.1"/>
    <property type="molecule type" value="Genomic_DNA"/>
</dbReference>
<reference evidence="6 7" key="1">
    <citation type="submission" date="2013-06" db="EMBL/GenBank/DDBJ databases">
        <title>The Genome Sequence of Acinetobacter rudis CIP 110305.</title>
        <authorList>
            <consortium name="The Broad Institute Genome Sequencing Platform"/>
            <consortium name="The Broad Institute Genome Sequencing Center for Infectious Disease"/>
            <person name="Cerqueira G."/>
            <person name="Feldgarden M."/>
            <person name="Courvalin P."/>
            <person name="Perichon B."/>
            <person name="Grillot-Courvalin C."/>
            <person name="Clermont D."/>
            <person name="Rocha E."/>
            <person name="Yoon E.-J."/>
            <person name="Nemec A."/>
            <person name="Young S.K."/>
            <person name="Zeng Q."/>
            <person name="Gargeya S."/>
            <person name="Fitzgerald M."/>
            <person name="Abouelleil A."/>
            <person name="Alvarado L."/>
            <person name="Berlin A.M."/>
            <person name="Chapman S.B."/>
            <person name="Dewar J."/>
            <person name="Goldberg J."/>
            <person name="Griggs A."/>
            <person name="Gujja S."/>
            <person name="Hansen M."/>
            <person name="Howarth C."/>
            <person name="Imamovic A."/>
            <person name="Larimer J."/>
            <person name="McCowan C."/>
            <person name="Murphy C."/>
            <person name="Pearson M."/>
            <person name="Priest M."/>
            <person name="Roberts A."/>
            <person name="Saif S."/>
            <person name="Shea T."/>
            <person name="Sykes S."/>
            <person name="Wortman J."/>
            <person name="Nusbaum C."/>
            <person name="Birren B."/>
        </authorList>
    </citation>
    <scope>NUCLEOTIDE SEQUENCE [LARGE SCALE GENOMIC DNA]</scope>
    <source>
        <strain evidence="6 7">CIP 110305</strain>
    </source>
</reference>
<gene>
    <name evidence="6" type="ORF">F945_03095</name>
</gene>
<name>S3MU23_9GAMM</name>
<accession>S3MU23</accession>
<evidence type="ECO:0000259" key="5">
    <source>
        <dbReference type="PROSITE" id="PS50931"/>
    </source>
</evidence>
<evidence type="ECO:0000256" key="3">
    <source>
        <dbReference type="ARBA" id="ARBA00023125"/>
    </source>
</evidence>
<dbReference type="Gene3D" id="3.40.190.10">
    <property type="entry name" value="Periplasmic binding protein-like II"/>
    <property type="match status" value="2"/>
</dbReference>
<keyword evidence="3" id="KW-0238">DNA-binding</keyword>
<sequence length="303" mass="33506">MMQSLDLNLLVALDALLTEGSVTGAAQRLDISVPAMSRTLNRLRIMLDDPLFVRAGRGLVTTPRAEQLREPVRLLLQQAQQLLHKPQSLDLTTLRRVFTIRADDGTVALLATALLQKMSQLAPKVTLRFIAQGQQDVDALREGRVDLDIGVIDDLGPEIVRQTLFRDHYIVVLGHNHPLAQQAELAAATFAAARHVSVSRRGLLSGPVDVALAKQGLSRHVAAVTHTFAEAVLIVRETDLIATVPALLTQPMHQGLCCRALPFKTAPISISHAWHPRYQADPEHQFLRQLVYEHCQELMLSEK</sequence>
<dbReference type="InterPro" id="IPR050389">
    <property type="entry name" value="LysR-type_TF"/>
</dbReference>
<keyword evidence="4" id="KW-0804">Transcription</keyword>
<dbReference type="Proteomes" id="UP000014568">
    <property type="component" value="Unassembled WGS sequence"/>
</dbReference>
<dbReference type="GO" id="GO:0003700">
    <property type="term" value="F:DNA-binding transcription factor activity"/>
    <property type="evidence" value="ECO:0007669"/>
    <property type="project" value="InterPro"/>
</dbReference>
<dbReference type="eggNOG" id="COG0583">
    <property type="taxonomic scope" value="Bacteria"/>
</dbReference>
<dbReference type="RefSeq" id="WP_016657464.1">
    <property type="nucleotide sequence ID" value="NZ_KE340355.1"/>
</dbReference>
<dbReference type="Pfam" id="PF03466">
    <property type="entry name" value="LysR_substrate"/>
    <property type="match status" value="1"/>
</dbReference>
<evidence type="ECO:0000256" key="1">
    <source>
        <dbReference type="ARBA" id="ARBA00009437"/>
    </source>
</evidence>
<dbReference type="InterPro" id="IPR036390">
    <property type="entry name" value="WH_DNA-bd_sf"/>
</dbReference>
<dbReference type="PANTHER" id="PTHR30118:SF15">
    <property type="entry name" value="TRANSCRIPTIONAL REGULATORY PROTEIN"/>
    <property type="match status" value="1"/>
</dbReference>
<organism evidence="6 7">
    <name type="scientific">Acinetobacter rudis CIP 110305</name>
    <dbReference type="NCBI Taxonomy" id="421052"/>
    <lineage>
        <taxon>Bacteria</taxon>
        <taxon>Pseudomonadati</taxon>
        <taxon>Pseudomonadota</taxon>
        <taxon>Gammaproteobacteria</taxon>
        <taxon>Moraxellales</taxon>
        <taxon>Moraxellaceae</taxon>
        <taxon>Acinetobacter</taxon>
    </lineage>
</organism>
<dbReference type="Pfam" id="PF00126">
    <property type="entry name" value="HTH_1"/>
    <property type="match status" value="1"/>
</dbReference>
<dbReference type="STRING" id="632955.GCA_000829675_02446"/>
<dbReference type="SUPFAM" id="SSF46785">
    <property type="entry name" value="Winged helix' DNA-binding domain"/>
    <property type="match status" value="1"/>
</dbReference>
<evidence type="ECO:0000256" key="2">
    <source>
        <dbReference type="ARBA" id="ARBA00023015"/>
    </source>
</evidence>
<dbReference type="AlphaFoldDB" id="S3MU23"/>
<dbReference type="PATRIC" id="fig|421052.3.peg.3024"/>
<dbReference type="InterPro" id="IPR000847">
    <property type="entry name" value="LysR_HTH_N"/>
</dbReference>
<dbReference type="GO" id="GO:0003677">
    <property type="term" value="F:DNA binding"/>
    <property type="evidence" value="ECO:0007669"/>
    <property type="project" value="UniProtKB-KW"/>
</dbReference>
<dbReference type="PROSITE" id="PS50931">
    <property type="entry name" value="HTH_LYSR"/>
    <property type="match status" value="1"/>
</dbReference>
<evidence type="ECO:0000313" key="6">
    <source>
        <dbReference type="EMBL" id="EPF70078.1"/>
    </source>
</evidence>
<dbReference type="HOGENOM" id="CLU_039613_39_3_6"/>
<dbReference type="Gene3D" id="1.10.10.10">
    <property type="entry name" value="Winged helix-like DNA-binding domain superfamily/Winged helix DNA-binding domain"/>
    <property type="match status" value="1"/>
</dbReference>
<keyword evidence="7" id="KW-1185">Reference proteome</keyword>
<dbReference type="SUPFAM" id="SSF53850">
    <property type="entry name" value="Periplasmic binding protein-like II"/>
    <property type="match status" value="1"/>
</dbReference>
<dbReference type="PANTHER" id="PTHR30118">
    <property type="entry name" value="HTH-TYPE TRANSCRIPTIONAL REGULATOR LEUO-RELATED"/>
    <property type="match status" value="1"/>
</dbReference>
<evidence type="ECO:0000256" key="4">
    <source>
        <dbReference type="ARBA" id="ARBA00023163"/>
    </source>
</evidence>
<dbReference type="CDD" id="cd08460">
    <property type="entry name" value="PBP2_DntR_like_1"/>
    <property type="match status" value="1"/>
</dbReference>
<dbReference type="InterPro" id="IPR036388">
    <property type="entry name" value="WH-like_DNA-bd_sf"/>
</dbReference>
<protein>
    <recommendedName>
        <fullName evidence="5">HTH lysR-type domain-containing protein</fullName>
    </recommendedName>
</protein>
<comment type="caution">
    <text evidence="6">The sequence shown here is derived from an EMBL/GenBank/DDBJ whole genome shotgun (WGS) entry which is preliminary data.</text>
</comment>
<keyword evidence="2" id="KW-0805">Transcription regulation</keyword>
<dbReference type="InterPro" id="IPR005119">
    <property type="entry name" value="LysR_subst-bd"/>
</dbReference>
<evidence type="ECO:0000313" key="7">
    <source>
        <dbReference type="Proteomes" id="UP000014568"/>
    </source>
</evidence>
<comment type="similarity">
    <text evidence="1">Belongs to the LysR transcriptional regulatory family.</text>
</comment>
<feature type="domain" description="HTH lysR-type" evidence="5">
    <location>
        <begin position="5"/>
        <end position="62"/>
    </location>
</feature>
<proteinExistence type="inferred from homology"/>